<name>A0A1H2KHK9_9ACTN</name>
<evidence type="ECO:0000313" key="6">
    <source>
        <dbReference type="Proteomes" id="UP000183180"/>
    </source>
</evidence>
<keyword evidence="1" id="KW-0805">Transcription regulation</keyword>
<dbReference type="PRINTS" id="PR00778">
    <property type="entry name" value="HTHARSR"/>
</dbReference>
<dbReference type="InterPro" id="IPR011991">
    <property type="entry name" value="ArsR-like_HTH"/>
</dbReference>
<dbReference type="InterPro" id="IPR036388">
    <property type="entry name" value="WH-like_DNA-bd_sf"/>
</dbReference>
<dbReference type="InterPro" id="IPR001845">
    <property type="entry name" value="HTH_ArsR_DNA-bd_dom"/>
</dbReference>
<dbReference type="InterPro" id="IPR036390">
    <property type="entry name" value="WH_DNA-bd_sf"/>
</dbReference>
<dbReference type="NCBIfam" id="NF033788">
    <property type="entry name" value="HTH_metalloreg"/>
    <property type="match status" value="1"/>
</dbReference>
<evidence type="ECO:0000256" key="1">
    <source>
        <dbReference type="ARBA" id="ARBA00023015"/>
    </source>
</evidence>
<dbReference type="GO" id="GO:0003700">
    <property type="term" value="F:DNA-binding transcription factor activity"/>
    <property type="evidence" value="ECO:0007669"/>
    <property type="project" value="InterPro"/>
</dbReference>
<evidence type="ECO:0000313" key="5">
    <source>
        <dbReference type="EMBL" id="SDU68134.1"/>
    </source>
</evidence>
<dbReference type="RefSeq" id="WP_074851937.1">
    <property type="nucleotide sequence ID" value="NZ_FNLM01000034.1"/>
</dbReference>
<proteinExistence type="predicted"/>
<dbReference type="PANTHER" id="PTHR33154:SF33">
    <property type="entry name" value="TRANSCRIPTIONAL REPRESSOR SDPR"/>
    <property type="match status" value="1"/>
</dbReference>
<organism evidence="5 6">
    <name type="scientific">Gordonia westfalica</name>
    <dbReference type="NCBI Taxonomy" id="158898"/>
    <lineage>
        <taxon>Bacteria</taxon>
        <taxon>Bacillati</taxon>
        <taxon>Actinomycetota</taxon>
        <taxon>Actinomycetes</taxon>
        <taxon>Mycobacteriales</taxon>
        <taxon>Gordoniaceae</taxon>
        <taxon>Gordonia</taxon>
    </lineage>
</organism>
<dbReference type="STRING" id="158898.SAMN04488548_1343260"/>
<dbReference type="CDD" id="cd00090">
    <property type="entry name" value="HTH_ARSR"/>
    <property type="match status" value="1"/>
</dbReference>
<dbReference type="SMART" id="SM00418">
    <property type="entry name" value="HTH_ARSR"/>
    <property type="match status" value="1"/>
</dbReference>
<accession>A0A1H2KHK9</accession>
<dbReference type="GO" id="GO:0003677">
    <property type="term" value="F:DNA binding"/>
    <property type="evidence" value="ECO:0007669"/>
    <property type="project" value="UniProtKB-KW"/>
</dbReference>
<evidence type="ECO:0000256" key="2">
    <source>
        <dbReference type="ARBA" id="ARBA00023125"/>
    </source>
</evidence>
<dbReference type="Proteomes" id="UP000183180">
    <property type="component" value="Unassembled WGS sequence"/>
</dbReference>
<evidence type="ECO:0000256" key="3">
    <source>
        <dbReference type="ARBA" id="ARBA00023163"/>
    </source>
</evidence>
<dbReference type="AlphaFoldDB" id="A0A1H2KHK9"/>
<keyword evidence="2" id="KW-0238">DNA-binding</keyword>
<feature type="domain" description="HTH arsR-type" evidence="4">
    <location>
        <begin position="1"/>
        <end position="109"/>
    </location>
</feature>
<dbReference type="PROSITE" id="PS50987">
    <property type="entry name" value="HTH_ARSR_2"/>
    <property type="match status" value="1"/>
</dbReference>
<gene>
    <name evidence="5" type="ORF">SAMN04488548_1343260</name>
</gene>
<dbReference type="Pfam" id="PF01022">
    <property type="entry name" value="HTH_5"/>
    <property type="match status" value="1"/>
</dbReference>
<evidence type="ECO:0000259" key="4">
    <source>
        <dbReference type="PROSITE" id="PS50987"/>
    </source>
</evidence>
<dbReference type="Gene3D" id="1.10.10.10">
    <property type="entry name" value="Winged helix-like DNA-binding domain superfamily/Winged helix DNA-binding domain"/>
    <property type="match status" value="1"/>
</dbReference>
<dbReference type="PANTHER" id="PTHR33154">
    <property type="entry name" value="TRANSCRIPTIONAL REGULATOR, ARSR FAMILY"/>
    <property type="match status" value="1"/>
</dbReference>
<sequence>MDAFEAIADPTRRALVARLAQRPARVVDLATEHPVSRPAISRHLRVLGEAGVVSAVDHGRERHYELVPGGLAAVRDWLDGLPSGAAPPFGEHHLEALNLEVRRTVRELDDSGNQSSEQKEAG</sequence>
<dbReference type="EMBL" id="FNLM01000034">
    <property type="protein sequence ID" value="SDU68134.1"/>
    <property type="molecule type" value="Genomic_DNA"/>
</dbReference>
<dbReference type="InterPro" id="IPR051081">
    <property type="entry name" value="HTH_MetalResp_TranReg"/>
</dbReference>
<keyword evidence="3" id="KW-0804">Transcription</keyword>
<protein>
    <submittedName>
        <fullName evidence="5">Regulatory protein, arsR family</fullName>
    </submittedName>
</protein>
<reference evidence="5 6" key="1">
    <citation type="submission" date="2016-10" db="EMBL/GenBank/DDBJ databases">
        <authorList>
            <person name="de Groot N.N."/>
        </authorList>
    </citation>
    <scope>NUCLEOTIDE SEQUENCE [LARGE SCALE GENOMIC DNA]</scope>
    <source>
        <strain evidence="5 6">DSM 44215</strain>
    </source>
</reference>
<dbReference type="SUPFAM" id="SSF46785">
    <property type="entry name" value="Winged helix' DNA-binding domain"/>
    <property type="match status" value="1"/>
</dbReference>